<name>A0A6C0AJV9_9ZZZZ</name>
<evidence type="ECO:0000313" key="2">
    <source>
        <dbReference type="EMBL" id="QHS80069.1"/>
    </source>
</evidence>
<proteinExistence type="predicted"/>
<dbReference type="AlphaFoldDB" id="A0A6C0AJV9"/>
<reference evidence="2" key="1">
    <citation type="journal article" date="2020" name="Nature">
        <title>Giant virus diversity and host interactions through global metagenomics.</title>
        <authorList>
            <person name="Schulz F."/>
            <person name="Roux S."/>
            <person name="Paez-Espino D."/>
            <person name="Jungbluth S."/>
            <person name="Walsh D.A."/>
            <person name="Denef V.J."/>
            <person name="McMahon K.D."/>
            <person name="Konstantinidis K.T."/>
            <person name="Eloe-Fadrosh E.A."/>
            <person name="Kyrpides N.C."/>
            <person name="Woyke T."/>
        </authorList>
    </citation>
    <scope>NUCLEOTIDE SEQUENCE</scope>
    <source>
        <strain evidence="2">GVMAG-S-1039698-54</strain>
    </source>
</reference>
<accession>A0A6C0AJV9</accession>
<dbReference type="EMBL" id="MN740675">
    <property type="protein sequence ID" value="QHS80069.1"/>
    <property type="molecule type" value="Genomic_DNA"/>
</dbReference>
<dbReference type="InterPro" id="IPR016071">
    <property type="entry name" value="Staphylococal_nuclease_OB-fold"/>
</dbReference>
<organism evidence="2">
    <name type="scientific">viral metagenome</name>
    <dbReference type="NCBI Taxonomy" id="1070528"/>
    <lineage>
        <taxon>unclassified sequences</taxon>
        <taxon>metagenomes</taxon>
        <taxon>organismal metagenomes</taxon>
    </lineage>
</organism>
<dbReference type="PROSITE" id="PS50830">
    <property type="entry name" value="TNASE_3"/>
    <property type="match status" value="1"/>
</dbReference>
<dbReference type="SMART" id="SM00318">
    <property type="entry name" value="SNc"/>
    <property type="match status" value="1"/>
</dbReference>
<feature type="domain" description="TNase-like" evidence="1">
    <location>
        <begin position="33"/>
        <end position="148"/>
    </location>
</feature>
<dbReference type="InterPro" id="IPR035437">
    <property type="entry name" value="SNase_OB-fold_sf"/>
</dbReference>
<dbReference type="Pfam" id="PF00565">
    <property type="entry name" value="SNase"/>
    <property type="match status" value="1"/>
</dbReference>
<dbReference type="SUPFAM" id="SSF50199">
    <property type="entry name" value="Staphylococcal nuclease"/>
    <property type="match status" value="1"/>
</dbReference>
<dbReference type="Gene3D" id="2.40.50.90">
    <property type="match status" value="1"/>
</dbReference>
<sequence>MGNICITGICSTVCQPKWSKYDNKTEELSFKGQKLKCKVVSVYDGDTMRVVFPLNGKMYKWNCRLLGIDTPELRTKNKREKELAIMAKENLIKLVFNKIIHIHCGGWDKYGRLLVTPITKEEGNICGWLVKHKYAKSYDGGKKSSWKK</sequence>
<protein>
    <recommendedName>
        <fullName evidence="1">TNase-like domain-containing protein</fullName>
    </recommendedName>
</protein>
<evidence type="ECO:0000259" key="1">
    <source>
        <dbReference type="PROSITE" id="PS50830"/>
    </source>
</evidence>